<proteinExistence type="predicted"/>
<evidence type="ECO:0000313" key="2">
    <source>
        <dbReference type="Proteomes" id="UP000683360"/>
    </source>
</evidence>
<keyword evidence="2" id="KW-1185">Reference proteome</keyword>
<dbReference type="OrthoDB" id="10054700at2759"/>
<reference evidence="1" key="1">
    <citation type="submission" date="2021-03" db="EMBL/GenBank/DDBJ databases">
        <authorList>
            <person name="Bekaert M."/>
        </authorList>
    </citation>
    <scope>NUCLEOTIDE SEQUENCE</scope>
</reference>
<gene>
    <name evidence="1" type="ORF">MEDL_4361</name>
</gene>
<dbReference type="EMBL" id="CAJPWZ010000281">
    <property type="protein sequence ID" value="CAG2188948.1"/>
    <property type="molecule type" value="Genomic_DNA"/>
</dbReference>
<name>A0A8S3PYU9_MYTED</name>
<dbReference type="Proteomes" id="UP000683360">
    <property type="component" value="Unassembled WGS sequence"/>
</dbReference>
<accession>A0A8S3PYU9</accession>
<sequence>MTCSVALPLIATKAKCKRQHSKMAAFIYKERVNQCYQLKITDPFDELTNCTLKNLATANSVPVEYIFPPFITAVFHFLNKSEIISWGSWYQPSIIYSSTVGFTGTNKTAAMDAVRNGIMDVESANGVAEVQSRINQSATVESLLKQLNNDSRQIQLWDELKTWQSSLGLYKTGAASDYDTTIYLTAYNGGTLKRQTCNSNISIMKPVVNICGMAHPGEICKCLDEERKNSNSNDGLYSRFLMCMPQPEFRDANVTEDTFTDAPSISRLLYVVDKLHKQKKVYIYDTEAKQMAIRYNNEQRQYLRENHSSDTYTSGMLGKLKGHTQRLAMMLQATENAAIALHTAGEAKNQAITPDFVSKMKEALDSNLNTKKELIEINLQNAEKSIELSQYF</sequence>
<protein>
    <submittedName>
        <fullName evidence="1">Uncharacterized protein</fullName>
    </submittedName>
</protein>
<dbReference type="Pfam" id="PF13148">
    <property type="entry name" value="DUF3987"/>
    <property type="match status" value="1"/>
</dbReference>
<organism evidence="1 2">
    <name type="scientific">Mytilus edulis</name>
    <name type="common">Blue mussel</name>
    <dbReference type="NCBI Taxonomy" id="6550"/>
    <lineage>
        <taxon>Eukaryota</taxon>
        <taxon>Metazoa</taxon>
        <taxon>Spiralia</taxon>
        <taxon>Lophotrochozoa</taxon>
        <taxon>Mollusca</taxon>
        <taxon>Bivalvia</taxon>
        <taxon>Autobranchia</taxon>
        <taxon>Pteriomorphia</taxon>
        <taxon>Mytilida</taxon>
        <taxon>Mytiloidea</taxon>
        <taxon>Mytilidae</taxon>
        <taxon>Mytilinae</taxon>
        <taxon>Mytilus</taxon>
    </lineage>
</organism>
<dbReference type="InterPro" id="IPR025048">
    <property type="entry name" value="DUF3987"/>
</dbReference>
<dbReference type="AlphaFoldDB" id="A0A8S3PYU9"/>
<comment type="caution">
    <text evidence="1">The sequence shown here is derived from an EMBL/GenBank/DDBJ whole genome shotgun (WGS) entry which is preliminary data.</text>
</comment>
<evidence type="ECO:0000313" key="1">
    <source>
        <dbReference type="EMBL" id="CAG2188948.1"/>
    </source>
</evidence>